<keyword evidence="1" id="KW-0812">Transmembrane</keyword>
<feature type="transmembrane region" description="Helical" evidence="1">
    <location>
        <begin position="104"/>
        <end position="126"/>
    </location>
</feature>
<sequence>MAKITRVVAAVNLILAIAYVVIAIAWGQLLYPINPSSQSAEPLAEIAILIATLGALAMTGLWQGDHQNSSGQIAAIIVMSIISIFLAIVNLAKSTPYMLIIQGQFGSAGLITYAFFVLLSAITMYCEGWMIDLLYHEIANTTYTNSPTAYDDNNWKYDIHRTKINSKWIKINFIISLSIFGIGVLCLFINTMELSRSTIFSGAMVCALTCHALYCDF</sequence>
<organism evidence="2 3">
    <name type="scientific">Trichoplax adhaerens</name>
    <name type="common">Trichoplax reptans</name>
    <dbReference type="NCBI Taxonomy" id="10228"/>
    <lineage>
        <taxon>Eukaryota</taxon>
        <taxon>Metazoa</taxon>
        <taxon>Placozoa</taxon>
        <taxon>Uniplacotomia</taxon>
        <taxon>Trichoplacea</taxon>
        <taxon>Trichoplacidae</taxon>
        <taxon>Trichoplax</taxon>
    </lineage>
</organism>
<dbReference type="InParanoid" id="B3S0T4"/>
<feature type="transmembrane region" description="Helical" evidence="1">
    <location>
        <begin position="171"/>
        <end position="192"/>
    </location>
</feature>
<evidence type="ECO:0000313" key="2">
    <source>
        <dbReference type="EMBL" id="EDV23699.1"/>
    </source>
</evidence>
<feature type="transmembrane region" description="Helical" evidence="1">
    <location>
        <begin position="43"/>
        <end position="61"/>
    </location>
</feature>
<dbReference type="Proteomes" id="UP000009022">
    <property type="component" value="Unassembled WGS sequence"/>
</dbReference>
<dbReference type="GeneID" id="6754438"/>
<protein>
    <submittedName>
        <fullName evidence="2">Uncharacterized protein</fullName>
    </submittedName>
</protein>
<accession>B3S0T4</accession>
<dbReference type="EMBL" id="DS985246">
    <property type="protein sequence ID" value="EDV23699.1"/>
    <property type="molecule type" value="Genomic_DNA"/>
</dbReference>
<proteinExistence type="predicted"/>
<evidence type="ECO:0000313" key="3">
    <source>
        <dbReference type="Proteomes" id="UP000009022"/>
    </source>
</evidence>
<dbReference type="CTD" id="6754438"/>
<keyword evidence="1" id="KW-1133">Transmembrane helix</keyword>
<dbReference type="RefSeq" id="XP_002113225.1">
    <property type="nucleotide sequence ID" value="XM_002113189.1"/>
</dbReference>
<keyword evidence="3" id="KW-1185">Reference proteome</keyword>
<name>B3S0T4_TRIAD</name>
<reference evidence="2 3" key="1">
    <citation type="journal article" date="2008" name="Nature">
        <title>The Trichoplax genome and the nature of placozoans.</title>
        <authorList>
            <person name="Srivastava M."/>
            <person name="Begovic E."/>
            <person name="Chapman J."/>
            <person name="Putnam N.H."/>
            <person name="Hellsten U."/>
            <person name="Kawashima T."/>
            <person name="Kuo A."/>
            <person name="Mitros T."/>
            <person name="Salamov A."/>
            <person name="Carpenter M.L."/>
            <person name="Signorovitch A.Y."/>
            <person name="Moreno M.A."/>
            <person name="Kamm K."/>
            <person name="Grimwood J."/>
            <person name="Schmutz J."/>
            <person name="Shapiro H."/>
            <person name="Grigoriev I.V."/>
            <person name="Buss L.W."/>
            <person name="Schierwater B."/>
            <person name="Dellaporta S.L."/>
            <person name="Rokhsar D.S."/>
        </authorList>
    </citation>
    <scope>NUCLEOTIDE SEQUENCE [LARGE SCALE GENOMIC DNA]</scope>
    <source>
        <strain evidence="2 3">Grell-BS-1999</strain>
    </source>
</reference>
<dbReference type="HOGENOM" id="CLU_1273689_0_0_1"/>
<feature type="transmembrane region" description="Helical" evidence="1">
    <location>
        <begin position="198"/>
        <end position="215"/>
    </location>
</feature>
<gene>
    <name evidence="2" type="ORF">TRIADDRAFT_57162</name>
</gene>
<dbReference type="KEGG" id="tad:TRIADDRAFT_57162"/>
<dbReference type="AlphaFoldDB" id="B3S0T4"/>
<evidence type="ECO:0000256" key="1">
    <source>
        <dbReference type="SAM" id="Phobius"/>
    </source>
</evidence>
<keyword evidence="1" id="KW-0472">Membrane</keyword>
<feature type="transmembrane region" description="Helical" evidence="1">
    <location>
        <begin position="7"/>
        <end position="31"/>
    </location>
</feature>
<feature type="transmembrane region" description="Helical" evidence="1">
    <location>
        <begin position="73"/>
        <end position="92"/>
    </location>
</feature>